<protein>
    <recommendedName>
        <fullName evidence="4">SoxR reducing system RseC family protein</fullName>
    </recommendedName>
</protein>
<dbReference type="EMBL" id="MEUJ01000005">
    <property type="protein sequence ID" value="OGC39820.1"/>
    <property type="molecule type" value="Genomic_DNA"/>
</dbReference>
<sequence>MSDCSGCKGCGKPLRGEFPKGEVKPQAVLFANFLVFILPIIGLFCGYFIFGIPGAALGVILALAIVKIYDMNKGRR</sequence>
<reference evidence="2 3" key="1">
    <citation type="journal article" date="2016" name="Nat. Commun.">
        <title>Thousands of microbial genomes shed light on interconnected biogeochemical processes in an aquifer system.</title>
        <authorList>
            <person name="Anantharaman K."/>
            <person name="Brown C.T."/>
            <person name="Hug L.A."/>
            <person name="Sharon I."/>
            <person name="Castelle C.J."/>
            <person name="Probst A.J."/>
            <person name="Thomas B.C."/>
            <person name="Singh A."/>
            <person name="Wilkins M.J."/>
            <person name="Karaoz U."/>
            <person name="Brodie E.L."/>
            <person name="Williams K.H."/>
            <person name="Hubbard S.S."/>
            <person name="Banfield J.F."/>
        </authorList>
    </citation>
    <scope>NUCLEOTIDE SEQUENCE [LARGE SCALE GENOMIC DNA]</scope>
</reference>
<accession>A0A1F4U4S6</accession>
<keyword evidence="1" id="KW-0472">Membrane</keyword>
<evidence type="ECO:0000256" key="1">
    <source>
        <dbReference type="SAM" id="Phobius"/>
    </source>
</evidence>
<feature type="transmembrane region" description="Helical" evidence="1">
    <location>
        <begin position="33"/>
        <end position="66"/>
    </location>
</feature>
<evidence type="ECO:0008006" key="4">
    <source>
        <dbReference type="Google" id="ProtNLM"/>
    </source>
</evidence>
<dbReference type="Proteomes" id="UP000179242">
    <property type="component" value="Unassembled WGS sequence"/>
</dbReference>
<organism evidence="2 3">
    <name type="scientific">candidate division WOR-1 bacterium RIFOXYC2_FULL_46_14</name>
    <dbReference type="NCBI Taxonomy" id="1802587"/>
    <lineage>
        <taxon>Bacteria</taxon>
        <taxon>Bacillati</taxon>
        <taxon>Saganbacteria</taxon>
    </lineage>
</organism>
<keyword evidence="1" id="KW-0812">Transmembrane</keyword>
<evidence type="ECO:0000313" key="2">
    <source>
        <dbReference type="EMBL" id="OGC39820.1"/>
    </source>
</evidence>
<keyword evidence="1" id="KW-1133">Transmembrane helix</keyword>
<comment type="caution">
    <text evidence="2">The sequence shown here is derived from an EMBL/GenBank/DDBJ whole genome shotgun (WGS) entry which is preliminary data.</text>
</comment>
<name>A0A1F4U4S6_UNCSA</name>
<dbReference type="AlphaFoldDB" id="A0A1F4U4S6"/>
<gene>
    <name evidence="2" type="ORF">A2438_04780</name>
</gene>
<evidence type="ECO:0000313" key="3">
    <source>
        <dbReference type="Proteomes" id="UP000179242"/>
    </source>
</evidence>
<proteinExistence type="predicted"/>